<dbReference type="STRING" id="94208.A0A2S4KXW8"/>
<proteinExistence type="predicted"/>
<dbReference type="EMBL" id="PKSG01000475">
    <property type="protein sequence ID" value="POR35021.1"/>
    <property type="molecule type" value="Genomic_DNA"/>
</dbReference>
<dbReference type="PANTHER" id="PTHR19918:SF5">
    <property type="entry name" value="MEIOSIS-SPECIFIC APC_C ACTIVATOR PROTEIN AMA1"/>
    <property type="match status" value="1"/>
</dbReference>
<organism evidence="4 5">
    <name type="scientific">Tolypocladium paradoxum</name>
    <dbReference type="NCBI Taxonomy" id="94208"/>
    <lineage>
        <taxon>Eukaryota</taxon>
        <taxon>Fungi</taxon>
        <taxon>Dikarya</taxon>
        <taxon>Ascomycota</taxon>
        <taxon>Pezizomycotina</taxon>
        <taxon>Sordariomycetes</taxon>
        <taxon>Hypocreomycetidae</taxon>
        <taxon>Hypocreales</taxon>
        <taxon>Ophiocordycipitaceae</taxon>
        <taxon>Tolypocladium</taxon>
    </lineage>
</organism>
<dbReference type="GO" id="GO:0031145">
    <property type="term" value="P:anaphase-promoting complex-dependent catabolic process"/>
    <property type="evidence" value="ECO:0007669"/>
    <property type="project" value="TreeGrafter"/>
</dbReference>
<gene>
    <name evidence="4" type="ORF">TPAR_04791</name>
</gene>
<dbReference type="GO" id="GO:1905786">
    <property type="term" value="P:positive regulation of anaphase-promoting complex-dependent catabolic process"/>
    <property type="evidence" value="ECO:0007669"/>
    <property type="project" value="TreeGrafter"/>
</dbReference>
<name>A0A2S4KXW8_9HYPO</name>
<evidence type="ECO:0000313" key="5">
    <source>
        <dbReference type="Proteomes" id="UP000237481"/>
    </source>
</evidence>
<keyword evidence="2" id="KW-0677">Repeat</keyword>
<evidence type="ECO:0000256" key="1">
    <source>
        <dbReference type="ARBA" id="ARBA00022574"/>
    </source>
</evidence>
<dbReference type="InterPro" id="IPR036322">
    <property type="entry name" value="WD40_repeat_dom_sf"/>
</dbReference>
<accession>A0A2S4KXW8</accession>
<dbReference type="PANTHER" id="PTHR19918">
    <property type="entry name" value="CELL DIVISION CYCLE 20 CDC20 FIZZY -RELATED"/>
    <property type="match status" value="1"/>
</dbReference>
<dbReference type="SUPFAM" id="SSF50978">
    <property type="entry name" value="WD40 repeat-like"/>
    <property type="match status" value="1"/>
</dbReference>
<evidence type="ECO:0000256" key="3">
    <source>
        <dbReference type="SAM" id="MobiDB-lite"/>
    </source>
</evidence>
<dbReference type="GO" id="GO:1990757">
    <property type="term" value="F:ubiquitin ligase activator activity"/>
    <property type="evidence" value="ECO:0007669"/>
    <property type="project" value="TreeGrafter"/>
</dbReference>
<keyword evidence="5" id="KW-1185">Reference proteome</keyword>
<dbReference type="AlphaFoldDB" id="A0A2S4KXW8"/>
<evidence type="ECO:0000313" key="4">
    <source>
        <dbReference type="EMBL" id="POR35021.1"/>
    </source>
</evidence>
<feature type="region of interest" description="Disordered" evidence="3">
    <location>
        <begin position="130"/>
        <end position="161"/>
    </location>
</feature>
<protein>
    <submittedName>
        <fullName evidence="4">Meiosis-specific APC/C activator protein AMA1</fullName>
    </submittedName>
</protein>
<feature type="region of interest" description="Disordered" evidence="3">
    <location>
        <begin position="15"/>
        <end position="48"/>
    </location>
</feature>
<sequence>MAIIPPLDAASTLAIHSRPRGGGGGAGTTILSATRPRHQEGERQASHSTVWTVGGLAVSAKAVDDGHGHLLRRGTNARLFTMSSLVARPSAQDDLESYRGRVASALEIDRVRKILDFNLNLPIPSCVSMQSGRGPATPKKATWNGNEWPDLEKRNQSPRPSVRRALPAVPFKVLDAPNLRDDYYCSILAYSTTCQTLAVGLGNVLYTLSEGAGVRTVNGAQVDNVWLTSVAFSSSPGNKNILAAGRSDGSLILKSMHDGLPRFEAQQPYSVTCLDWRPVCVLRPSRNPLNPGVTVQTEDLVVGDETGTLYYYVVEWPMS</sequence>
<dbReference type="InterPro" id="IPR015943">
    <property type="entry name" value="WD40/YVTN_repeat-like_dom_sf"/>
</dbReference>
<comment type="caution">
    <text evidence="4">The sequence shown here is derived from an EMBL/GenBank/DDBJ whole genome shotgun (WGS) entry which is preliminary data.</text>
</comment>
<dbReference type="Gene3D" id="2.130.10.10">
    <property type="entry name" value="YVTN repeat-like/Quinoprotein amine dehydrogenase"/>
    <property type="match status" value="1"/>
</dbReference>
<keyword evidence="1" id="KW-0853">WD repeat</keyword>
<evidence type="ECO:0000256" key="2">
    <source>
        <dbReference type="ARBA" id="ARBA00022737"/>
    </source>
</evidence>
<reference evidence="4 5" key="1">
    <citation type="submission" date="2018-01" db="EMBL/GenBank/DDBJ databases">
        <title>Harnessing the power of phylogenomics to disentangle the directionality and signatures of interkingdom host jumping in the parasitic fungal genus Tolypocladium.</title>
        <authorList>
            <person name="Quandt C.A."/>
            <person name="Patterson W."/>
            <person name="Spatafora J.W."/>
        </authorList>
    </citation>
    <scope>NUCLEOTIDE SEQUENCE [LARGE SCALE GENOMIC DNA]</scope>
    <source>
        <strain evidence="4 5">NRBC 100945</strain>
    </source>
</reference>
<dbReference type="OrthoDB" id="10263272at2759"/>
<dbReference type="InterPro" id="IPR033010">
    <property type="entry name" value="Cdc20/Fizzy"/>
</dbReference>
<dbReference type="GO" id="GO:0005680">
    <property type="term" value="C:anaphase-promoting complex"/>
    <property type="evidence" value="ECO:0007669"/>
    <property type="project" value="TreeGrafter"/>
</dbReference>
<dbReference type="Proteomes" id="UP000237481">
    <property type="component" value="Unassembled WGS sequence"/>
</dbReference>
<dbReference type="GO" id="GO:0010997">
    <property type="term" value="F:anaphase-promoting complex binding"/>
    <property type="evidence" value="ECO:0007669"/>
    <property type="project" value="InterPro"/>
</dbReference>